<dbReference type="AlphaFoldDB" id="A0A831TJZ2"/>
<evidence type="ECO:0000313" key="3">
    <source>
        <dbReference type="EMBL" id="HEG92148.1"/>
    </source>
</evidence>
<organism evidence="3">
    <name type="scientific">Thermorudis peleae</name>
    <dbReference type="NCBI Taxonomy" id="1382356"/>
    <lineage>
        <taxon>Bacteria</taxon>
        <taxon>Pseudomonadati</taxon>
        <taxon>Thermomicrobiota</taxon>
        <taxon>Thermomicrobia</taxon>
        <taxon>Thermomicrobia incertae sedis</taxon>
        <taxon>Thermorudis</taxon>
    </lineage>
</organism>
<dbReference type="Gene3D" id="1.25.40.10">
    <property type="entry name" value="Tetratricopeptide repeat domain"/>
    <property type="match status" value="1"/>
</dbReference>
<feature type="domain" description="DUF4062" evidence="2">
    <location>
        <begin position="56"/>
        <end position="135"/>
    </location>
</feature>
<dbReference type="InterPro" id="IPR011990">
    <property type="entry name" value="TPR-like_helical_dom_sf"/>
</dbReference>
<dbReference type="Pfam" id="PF13271">
    <property type="entry name" value="DUF4062"/>
    <property type="match status" value="1"/>
</dbReference>
<dbReference type="PANTHER" id="PTHR47691:SF3">
    <property type="entry name" value="HTH-TYPE TRANSCRIPTIONAL REGULATOR RV0890C-RELATED"/>
    <property type="match status" value="1"/>
</dbReference>
<dbReference type="InterPro" id="IPR002182">
    <property type="entry name" value="NB-ARC"/>
</dbReference>
<name>A0A831TJZ2_9BACT</name>
<accession>A0A831TJZ2</accession>
<protein>
    <submittedName>
        <fullName evidence="3">DUF4062 domain-containing protein</fullName>
    </submittedName>
</protein>
<reference evidence="3" key="1">
    <citation type="journal article" date="2020" name="mSystems">
        <title>Genome- and Community-Level Interaction Insights into Carbon Utilization and Element Cycling Functions of Hydrothermarchaeota in Hydrothermal Sediment.</title>
        <authorList>
            <person name="Zhou Z."/>
            <person name="Liu Y."/>
            <person name="Xu W."/>
            <person name="Pan J."/>
            <person name="Luo Z.H."/>
            <person name="Li M."/>
        </authorList>
    </citation>
    <scope>NUCLEOTIDE SEQUENCE [LARGE SCALE GENOMIC DNA]</scope>
    <source>
        <strain evidence="3">SpSt-210</strain>
    </source>
</reference>
<dbReference type="Gene3D" id="3.40.50.300">
    <property type="entry name" value="P-loop containing nucleotide triphosphate hydrolases"/>
    <property type="match status" value="1"/>
</dbReference>
<dbReference type="SUPFAM" id="SSF52540">
    <property type="entry name" value="P-loop containing nucleoside triphosphate hydrolases"/>
    <property type="match status" value="1"/>
</dbReference>
<dbReference type="PANTHER" id="PTHR47691">
    <property type="entry name" value="REGULATOR-RELATED"/>
    <property type="match status" value="1"/>
</dbReference>
<dbReference type="Pfam" id="PF00931">
    <property type="entry name" value="NB-ARC"/>
    <property type="match status" value="1"/>
</dbReference>
<dbReference type="PRINTS" id="PR00364">
    <property type="entry name" value="DISEASERSIST"/>
</dbReference>
<comment type="caution">
    <text evidence="3">The sequence shown here is derived from an EMBL/GenBank/DDBJ whole genome shotgun (WGS) entry which is preliminary data.</text>
</comment>
<gene>
    <name evidence="3" type="ORF">ENP34_12035</name>
</gene>
<dbReference type="InterPro" id="IPR027417">
    <property type="entry name" value="P-loop_NTPase"/>
</dbReference>
<evidence type="ECO:0000259" key="2">
    <source>
        <dbReference type="Pfam" id="PF13271"/>
    </source>
</evidence>
<dbReference type="EMBL" id="DSIY01000278">
    <property type="protein sequence ID" value="HEG92148.1"/>
    <property type="molecule type" value="Genomic_DNA"/>
</dbReference>
<evidence type="ECO:0000259" key="1">
    <source>
        <dbReference type="Pfam" id="PF00931"/>
    </source>
</evidence>
<feature type="domain" description="NB-ARC" evidence="1">
    <location>
        <begin position="241"/>
        <end position="360"/>
    </location>
</feature>
<sequence length="952" mass="104508">MTRSICVDRRAMVDTVEYGSGEHEREFDLQEQQIEPEPGAPFKLSTLIRTPDYRLRIFISSTLQELQAERQAAAMAIRRLRLAPVLFELGARPHPPRELYRAYLEQSHVFIGIYWQSYGWISPEMEISGLEDEYYLAGDRPRLIYIKEPAPEREPRLTELLDRIRAGSAVSYKRFRSPEELRELIENDLALLLTERFETVDLVRDDAMTRGATTAAPRVPTLPVPASPIIGREAELATVVALLEREDVRLVTLSGTGGIGKTRLSLAVAAQLERAFEDGVRFVDLSAIRDPASVAPAIAQALSIREGPGQAVLETLSTALRTQRMLLILDNFEHVIGAAPVVGHLLASSRWLKVLVTSRTPLRLAAEHDVPVPPLSLPAVEPKARAGATTLELLDQSAAVRLFVERSKAVRHDFRLTADNAAAVAEICRRLDGIPLAIELAAARSKILPPQAILSHLGSRLDLLTSGSRDAPARHQTLRAALDWSYDLLASDEQALFSQLGVFVHGFSLEAASAVAGEPPAGVLESAGALAGWARRSLFSSRPVPQQPEGSPAFPLALVDSIQSLVEKSLLSSVPGYAGEPRFAMLETLREYALRCLSDAGDDERVRQRHAWYFVGFSEKAWRYLRGADAAAWFERLAIEHDNIRSALYWAVEREPILALRLATALGEFWDARGLPSLGRHWLESAIAKVEPEESSSADLALLCAVARLETMRLAFRQSEYGPAMRLARSVAEWARRQGEQRVLIEALAGSGMLSVYAGDPMTAIPLLEEGLRLARADGYEMGILDTLQHLGAATLFLAQFAEALVYLEESLARAQSLGAARWIANAYVLIGFAELAQGALARAADVLVEAGRYYWQVNDIVLAIYPLSMLAEIALARGQLDRAGRLLGIVEELLERTGTMIMPVFAERLATTEGTLRSQLGEESFQAARVEGKAMTPDQAIAYALGGEGNV</sequence>
<dbReference type="GO" id="GO:0043531">
    <property type="term" value="F:ADP binding"/>
    <property type="evidence" value="ECO:0007669"/>
    <property type="project" value="InterPro"/>
</dbReference>
<dbReference type="InterPro" id="IPR025139">
    <property type="entry name" value="DUF4062"/>
</dbReference>
<proteinExistence type="predicted"/>
<dbReference type="SUPFAM" id="SSF48452">
    <property type="entry name" value="TPR-like"/>
    <property type="match status" value="1"/>
</dbReference>